<feature type="domain" description="Glycosyltransferase subfamily 4-like N-terminal" evidence="2">
    <location>
        <begin position="13"/>
        <end position="175"/>
    </location>
</feature>
<proteinExistence type="predicted"/>
<evidence type="ECO:0008006" key="5">
    <source>
        <dbReference type="Google" id="ProtNLM"/>
    </source>
</evidence>
<dbReference type="PANTHER" id="PTHR45947:SF3">
    <property type="entry name" value="SULFOQUINOVOSYL TRANSFERASE SQD2"/>
    <property type="match status" value="1"/>
</dbReference>
<accession>A0A2M6WJX4</accession>
<gene>
    <name evidence="3" type="ORF">COU06_01635</name>
</gene>
<sequence length="363" mass="40865">MKVLQVITKGELGGAQNLLYTIITGMINKGAEVVLGYGSGTYLANKLGSRVKSFKFRYLRRSYNPITGILFIIELYRVIQDEKPDVLHIHSSNALLGAIAGKLAGVKTVFTLGGLSFIDPSSKGGVGKFLLVFVYRFLLRYVDVPVFVCKANKKYALKKKLIKSGLVVYNAVDEDYVFLDKTSTRYFFHKKYQVELEDKFVFGSIGRLAYPKNYSVLFYDLKNLLREVPNAFLLLIGDGPELKIYQRIVKKLKLEKNVLLTGSIEDAGRLIRAFDLFVLPSFYEGLSITLLEAYMAKVVSIGADVGGNVEVLGVNHVYPLDNDEARLRMIKRAGLGTLEDNQRVEGKFSSKVMIEQYWSIYLR</sequence>
<dbReference type="PANTHER" id="PTHR45947">
    <property type="entry name" value="SULFOQUINOVOSYL TRANSFERASE SQD2"/>
    <property type="match status" value="1"/>
</dbReference>
<dbReference type="SUPFAM" id="SSF53756">
    <property type="entry name" value="UDP-Glycosyltransferase/glycogen phosphorylase"/>
    <property type="match status" value="1"/>
</dbReference>
<dbReference type="GO" id="GO:0016757">
    <property type="term" value="F:glycosyltransferase activity"/>
    <property type="evidence" value="ECO:0007669"/>
    <property type="project" value="InterPro"/>
</dbReference>
<dbReference type="Pfam" id="PF00534">
    <property type="entry name" value="Glycos_transf_1"/>
    <property type="match status" value="1"/>
</dbReference>
<evidence type="ECO:0000313" key="4">
    <source>
        <dbReference type="Proteomes" id="UP000229112"/>
    </source>
</evidence>
<evidence type="ECO:0000313" key="3">
    <source>
        <dbReference type="EMBL" id="PIT93087.1"/>
    </source>
</evidence>
<dbReference type="InterPro" id="IPR001296">
    <property type="entry name" value="Glyco_trans_1"/>
</dbReference>
<feature type="domain" description="Glycosyl transferase family 1" evidence="1">
    <location>
        <begin position="194"/>
        <end position="313"/>
    </location>
</feature>
<evidence type="ECO:0000259" key="2">
    <source>
        <dbReference type="Pfam" id="PF13439"/>
    </source>
</evidence>
<dbReference type="EMBL" id="PFAY01000012">
    <property type="protein sequence ID" value="PIT93087.1"/>
    <property type="molecule type" value="Genomic_DNA"/>
</dbReference>
<dbReference type="Proteomes" id="UP000229112">
    <property type="component" value="Unassembled WGS sequence"/>
</dbReference>
<evidence type="ECO:0000259" key="1">
    <source>
        <dbReference type="Pfam" id="PF00534"/>
    </source>
</evidence>
<reference evidence="4" key="1">
    <citation type="submission" date="2017-09" db="EMBL/GenBank/DDBJ databases">
        <title>Depth-based differentiation of microbial function through sediment-hosted aquifers and enrichment of novel symbionts in the deep terrestrial subsurface.</title>
        <authorList>
            <person name="Probst A.J."/>
            <person name="Ladd B."/>
            <person name="Jarett J.K."/>
            <person name="Geller-Mcgrath D.E."/>
            <person name="Sieber C.M.K."/>
            <person name="Emerson J.B."/>
            <person name="Anantharaman K."/>
            <person name="Thomas B.C."/>
            <person name="Malmstrom R."/>
            <person name="Stieglmeier M."/>
            <person name="Klingl A."/>
            <person name="Woyke T."/>
            <person name="Ryan C.M."/>
            <person name="Banfield J.F."/>
        </authorList>
    </citation>
    <scope>NUCLEOTIDE SEQUENCE [LARGE SCALE GENOMIC DNA]</scope>
</reference>
<dbReference type="Pfam" id="PF13439">
    <property type="entry name" value="Glyco_transf_4"/>
    <property type="match status" value="1"/>
</dbReference>
<protein>
    <recommendedName>
        <fullName evidence="5">Glycosyltransferase subfamily 4-like N-terminal domain-containing protein</fullName>
    </recommendedName>
</protein>
<name>A0A2M6WJX4_9BACT</name>
<comment type="caution">
    <text evidence="3">The sequence shown here is derived from an EMBL/GenBank/DDBJ whole genome shotgun (WGS) entry which is preliminary data.</text>
</comment>
<dbReference type="InterPro" id="IPR050194">
    <property type="entry name" value="Glycosyltransferase_grp1"/>
</dbReference>
<organism evidence="3 4">
    <name type="scientific">Candidatus Harrisonbacteria bacterium CG10_big_fil_rev_8_21_14_0_10_38_8</name>
    <dbReference type="NCBI Taxonomy" id="1974582"/>
    <lineage>
        <taxon>Bacteria</taxon>
        <taxon>Candidatus Harrisoniibacteriota</taxon>
    </lineage>
</organism>
<dbReference type="Gene3D" id="3.40.50.2000">
    <property type="entry name" value="Glycogen Phosphorylase B"/>
    <property type="match status" value="2"/>
</dbReference>
<dbReference type="InterPro" id="IPR028098">
    <property type="entry name" value="Glyco_trans_4-like_N"/>
</dbReference>
<dbReference type="AlphaFoldDB" id="A0A2M6WJX4"/>